<gene>
    <name evidence="1" type="ORF">N3K66_007693</name>
</gene>
<reference evidence="1" key="1">
    <citation type="submission" date="2022-10" db="EMBL/GenBank/DDBJ databases">
        <title>Complete Genome of Trichothecium roseum strain YXFP-22015, a Plant Pathogen Isolated from Citrus.</title>
        <authorList>
            <person name="Wang Y."/>
            <person name="Zhu L."/>
        </authorList>
    </citation>
    <scope>NUCLEOTIDE SEQUENCE</scope>
    <source>
        <strain evidence="1">YXFP-22015</strain>
    </source>
</reference>
<evidence type="ECO:0000313" key="2">
    <source>
        <dbReference type="Proteomes" id="UP001163324"/>
    </source>
</evidence>
<name>A0ACC0UWD8_9HYPO</name>
<accession>A0ACC0UWD8</accession>
<sequence>MRGHRSFSRKRARARSSSSSLDGSHTDNDDDDDVDVGAGAGTDADIDADARVAADEPEAAAVPARVRHKRAATACHQCRSRKVKCSNDRPTCAGCARMGLGCVYPDDAAAKHAPMDQQMNRVLSALGEILERLPQGSSTTSTAATAAAAATAPFLQAAVTSQYPAERLEPVSSSSAYEPPAHHGRGTGTFGHQVLPDQGGRYRSLDYLFQWPIFPPLITTHYCLDHLLIMDQQESRGDEDGGSGQPSDKSRLPQIDPEEVCRLVQIFLLNVHVKDPILDCKTLRRHAQTVAELGPQWDSKTCLVLISAALGAIPDSFDAVPDTPDSLLGAPRAAAEKAGLLKAEAYYQAARRRFGLLDRSLTACHCYLLAGTYLMYMMRPVPAWQAYFEAATICSIYLRGQDIATKLTRLSDNSQDALSFQLEQRLYWSCIKSER</sequence>
<keyword evidence="2" id="KW-1185">Reference proteome</keyword>
<comment type="caution">
    <text evidence="1">The sequence shown here is derived from an EMBL/GenBank/DDBJ whole genome shotgun (WGS) entry which is preliminary data.</text>
</comment>
<dbReference type="Proteomes" id="UP001163324">
    <property type="component" value="Chromosome 7"/>
</dbReference>
<evidence type="ECO:0000313" key="1">
    <source>
        <dbReference type="EMBL" id="KAI9897837.1"/>
    </source>
</evidence>
<dbReference type="EMBL" id="CM047946">
    <property type="protein sequence ID" value="KAI9897837.1"/>
    <property type="molecule type" value="Genomic_DNA"/>
</dbReference>
<protein>
    <submittedName>
        <fullName evidence="1">Uncharacterized protein</fullName>
    </submittedName>
</protein>
<proteinExistence type="predicted"/>
<organism evidence="1 2">
    <name type="scientific">Trichothecium roseum</name>
    <dbReference type="NCBI Taxonomy" id="47278"/>
    <lineage>
        <taxon>Eukaryota</taxon>
        <taxon>Fungi</taxon>
        <taxon>Dikarya</taxon>
        <taxon>Ascomycota</taxon>
        <taxon>Pezizomycotina</taxon>
        <taxon>Sordariomycetes</taxon>
        <taxon>Hypocreomycetidae</taxon>
        <taxon>Hypocreales</taxon>
        <taxon>Hypocreales incertae sedis</taxon>
        <taxon>Trichothecium</taxon>
    </lineage>
</organism>